<dbReference type="EMBL" id="OV651823">
    <property type="protein sequence ID" value="CAH1101743.1"/>
    <property type="molecule type" value="Genomic_DNA"/>
</dbReference>
<gene>
    <name evidence="2" type="ORF">PSYICH_LOCUS2464</name>
</gene>
<sequence length="338" mass="38322">MDHSGKRGGSRTTQNMQEWRDKIREHISSFPSEISHYSRSKTESKYLSPDLSVSKIVPRVDTCSTYDSLSTKVGNTGDNAEKNGAQMALDFHHRKVEYATKAMQADVRNAKHSEFYVIAQLACCNLGIHDSDIENGFMCVWPETVGGRGSLEVANCVYSYLTKQITTNKKKLIVWSDKCGAQNKNQIVLSMYLTLLATGIFTEIIHKFPVKGHTFLTCDRYFGIIEKKKKDVFDDFYDWRSVAKNLNTTKLKISEAAQIRLSRDQFGTAEVWKSHGALQFPTKTNILRKGVTIDDFATIEVNEQPTKHGIPEEKVAHIRAMLPYLTNEAKEYYSQLLG</sequence>
<evidence type="ECO:0000259" key="1">
    <source>
        <dbReference type="Pfam" id="PF25273"/>
    </source>
</evidence>
<dbReference type="PANTHER" id="PTHR34415:SF1">
    <property type="entry name" value="INTEGRASE CATALYTIC DOMAIN-CONTAINING PROTEIN"/>
    <property type="match status" value="1"/>
</dbReference>
<dbReference type="Proteomes" id="UP001153636">
    <property type="component" value="Chromosome 11"/>
</dbReference>
<proteinExistence type="predicted"/>
<dbReference type="InterPro" id="IPR057191">
    <property type="entry name" value="DUF7869"/>
</dbReference>
<accession>A0A9P0CKI9</accession>
<protein>
    <recommendedName>
        <fullName evidence="1">DUF7869 domain-containing protein</fullName>
    </recommendedName>
</protein>
<feature type="domain" description="DUF7869" evidence="1">
    <location>
        <begin position="154"/>
        <end position="228"/>
    </location>
</feature>
<evidence type="ECO:0000313" key="3">
    <source>
        <dbReference type="Proteomes" id="UP001153636"/>
    </source>
</evidence>
<dbReference type="Pfam" id="PF25273">
    <property type="entry name" value="DUF7869"/>
    <property type="match status" value="1"/>
</dbReference>
<dbReference type="AlphaFoldDB" id="A0A9P0CKI9"/>
<organism evidence="2 3">
    <name type="scientific">Psylliodes chrysocephalus</name>
    <dbReference type="NCBI Taxonomy" id="3402493"/>
    <lineage>
        <taxon>Eukaryota</taxon>
        <taxon>Metazoa</taxon>
        <taxon>Ecdysozoa</taxon>
        <taxon>Arthropoda</taxon>
        <taxon>Hexapoda</taxon>
        <taxon>Insecta</taxon>
        <taxon>Pterygota</taxon>
        <taxon>Neoptera</taxon>
        <taxon>Endopterygota</taxon>
        <taxon>Coleoptera</taxon>
        <taxon>Polyphaga</taxon>
        <taxon>Cucujiformia</taxon>
        <taxon>Chrysomeloidea</taxon>
        <taxon>Chrysomelidae</taxon>
        <taxon>Galerucinae</taxon>
        <taxon>Alticini</taxon>
        <taxon>Psylliodes</taxon>
    </lineage>
</organism>
<evidence type="ECO:0000313" key="2">
    <source>
        <dbReference type="EMBL" id="CAH1101743.1"/>
    </source>
</evidence>
<dbReference type="PANTHER" id="PTHR34415">
    <property type="entry name" value="INTEGRASE CATALYTIC DOMAIN-CONTAINING PROTEIN"/>
    <property type="match status" value="1"/>
</dbReference>
<name>A0A9P0CKI9_9CUCU</name>
<reference evidence="2" key="1">
    <citation type="submission" date="2022-01" db="EMBL/GenBank/DDBJ databases">
        <authorList>
            <person name="King R."/>
        </authorList>
    </citation>
    <scope>NUCLEOTIDE SEQUENCE</scope>
</reference>
<keyword evidence="3" id="KW-1185">Reference proteome</keyword>
<dbReference type="OrthoDB" id="6754737at2759"/>